<dbReference type="PROSITE" id="PS51032">
    <property type="entry name" value="AP2_ERF"/>
    <property type="match status" value="1"/>
</dbReference>
<dbReference type="InterPro" id="IPR016177">
    <property type="entry name" value="DNA-bd_dom_sf"/>
</dbReference>
<evidence type="ECO:0000256" key="8">
    <source>
        <dbReference type="ARBA" id="ARBA00023242"/>
    </source>
</evidence>
<protein>
    <recommendedName>
        <fullName evidence="10">AP2/ERF domain-containing protein</fullName>
    </recommendedName>
</protein>
<evidence type="ECO:0000256" key="1">
    <source>
        <dbReference type="ARBA" id="ARBA00004123"/>
    </source>
</evidence>
<comment type="similarity">
    <text evidence="9">Belongs to the AP2/ERF transcription factor family. ERF subfamily.</text>
</comment>
<evidence type="ECO:0000256" key="5">
    <source>
        <dbReference type="ARBA" id="ARBA00023125"/>
    </source>
</evidence>
<evidence type="ECO:0000256" key="7">
    <source>
        <dbReference type="ARBA" id="ARBA00023163"/>
    </source>
</evidence>
<keyword evidence="6" id="KW-0010">Activator</keyword>
<proteinExistence type="inferred from homology"/>
<evidence type="ECO:0000256" key="2">
    <source>
        <dbReference type="ARBA" id="ARBA00022745"/>
    </source>
</evidence>
<dbReference type="GO" id="GO:0000976">
    <property type="term" value="F:transcription cis-regulatory region binding"/>
    <property type="evidence" value="ECO:0007669"/>
    <property type="project" value="UniProtKB-ARBA"/>
</dbReference>
<dbReference type="PANTHER" id="PTHR31657">
    <property type="entry name" value="ETHYLENE-RESPONSIVE TRANSCRIPTION FACTOR ERF061"/>
    <property type="match status" value="1"/>
</dbReference>
<evidence type="ECO:0000259" key="10">
    <source>
        <dbReference type="PROSITE" id="PS51032"/>
    </source>
</evidence>
<evidence type="ECO:0000256" key="6">
    <source>
        <dbReference type="ARBA" id="ARBA00023159"/>
    </source>
</evidence>
<dbReference type="InterPro" id="IPR036955">
    <property type="entry name" value="AP2/ERF_dom_sf"/>
</dbReference>
<dbReference type="InterPro" id="IPR051758">
    <property type="entry name" value="ERF/AP2-like"/>
</dbReference>
<dbReference type="EMBL" id="JBCNJP010000010">
    <property type="protein sequence ID" value="KAK9072468.1"/>
    <property type="molecule type" value="Genomic_DNA"/>
</dbReference>
<evidence type="ECO:0000256" key="9">
    <source>
        <dbReference type="ARBA" id="ARBA00024343"/>
    </source>
</evidence>
<dbReference type="Pfam" id="PF00847">
    <property type="entry name" value="AP2"/>
    <property type="match status" value="1"/>
</dbReference>
<dbReference type="PRINTS" id="PR00367">
    <property type="entry name" value="ETHRSPELEMNT"/>
</dbReference>
<name>A0AAP0DG98_9ASTR</name>
<dbReference type="GO" id="GO:0009873">
    <property type="term" value="P:ethylene-activated signaling pathway"/>
    <property type="evidence" value="ECO:0007669"/>
    <property type="project" value="UniProtKB-KW"/>
</dbReference>
<feature type="domain" description="AP2/ERF" evidence="10">
    <location>
        <begin position="90"/>
        <end position="147"/>
    </location>
</feature>
<evidence type="ECO:0000313" key="12">
    <source>
        <dbReference type="Proteomes" id="UP001408789"/>
    </source>
</evidence>
<organism evidence="11 12">
    <name type="scientific">Deinandra increscens subsp. villosa</name>
    <dbReference type="NCBI Taxonomy" id="3103831"/>
    <lineage>
        <taxon>Eukaryota</taxon>
        <taxon>Viridiplantae</taxon>
        <taxon>Streptophyta</taxon>
        <taxon>Embryophyta</taxon>
        <taxon>Tracheophyta</taxon>
        <taxon>Spermatophyta</taxon>
        <taxon>Magnoliopsida</taxon>
        <taxon>eudicotyledons</taxon>
        <taxon>Gunneridae</taxon>
        <taxon>Pentapetalae</taxon>
        <taxon>asterids</taxon>
        <taxon>campanulids</taxon>
        <taxon>Asterales</taxon>
        <taxon>Asteraceae</taxon>
        <taxon>Asteroideae</taxon>
        <taxon>Heliantheae alliance</taxon>
        <taxon>Madieae</taxon>
        <taxon>Madiinae</taxon>
        <taxon>Deinandra</taxon>
    </lineage>
</organism>
<keyword evidence="2" id="KW-0936">Ethylene signaling pathway</keyword>
<gene>
    <name evidence="11" type="ORF">SSX86_008902</name>
</gene>
<dbReference type="Gene3D" id="3.30.730.10">
    <property type="entry name" value="AP2/ERF domain"/>
    <property type="match status" value="1"/>
</dbReference>
<reference evidence="11 12" key="1">
    <citation type="submission" date="2024-04" db="EMBL/GenBank/DDBJ databases">
        <title>The reference genome of an endangered Asteraceae, Deinandra increscens subsp. villosa, native to the Central Coast of California.</title>
        <authorList>
            <person name="Guilliams M."/>
            <person name="Hasenstab-Lehman K."/>
            <person name="Meyer R."/>
            <person name="Mcevoy S."/>
        </authorList>
    </citation>
    <scope>NUCLEOTIDE SEQUENCE [LARGE SCALE GENOMIC DNA]</scope>
    <source>
        <tissue evidence="11">Leaf</tissue>
    </source>
</reference>
<comment type="caution">
    <text evidence="11">The sequence shown here is derived from an EMBL/GenBank/DDBJ whole genome shotgun (WGS) entry which is preliminary data.</text>
</comment>
<evidence type="ECO:0000313" key="11">
    <source>
        <dbReference type="EMBL" id="KAK9072468.1"/>
    </source>
</evidence>
<keyword evidence="12" id="KW-1185">Reference proteome</keyword>
<dbReference type="CDD" id="cd00018">
    <property type="entry name" value="AP2"/>
    <property type="match status" value="1"/>
</dbReference>
<comment type="subcellular location">
    <subcellularLocation>
        <location evidence="1">Nucleus</location>
    </subcellularLocation>
</comment>
<dbReference type="SMART" id="SM00380">
    <property type="entry name" value="AP2"/>
    <property type="match status" value="1"/>
</dbReference>
<evidence type="ECO:0000256" key="4">
    <source>
        <dbReference type="ARBA" id="ARBA00023015"/>
    </source>
</evidence>
<sequence>MDNNHHDLLPMFSSNFSNPLNNLTTQVIPFTVTNNDTSPRSLFNEPPVNLQPVTNWLEITGGRKRKYYTVNNWPVVIDTKRNQDCSPRKLFRGVRQRHWGKWVAEIRLPRNRTRVWLGTFEKAEEAAFAYDSAAYILRGDNAHLNFPDMKSQLRANSGSTVALLEAKLRAAAGSKRVKTAADLAPEVGLPETPQSEVGEGFQLSRMPSLDMDIIWDALLVSDS</sequence>
<evidence type="ECO:0000256" key="3">
    <source>
        <dbReference type="ARBA" id="ARBA00022821"/>
    </source>
</evidence>
<accession>A0AAP0DG98</accession>
<dbReference type="PANTHER" id="PTHR31657:SF40">
    <property type="entry name" value="ETHYLENE-RESPONSIVE TRANSCRIPTION FACTOR ERF062"/>
    <property type="match status" value="1"/>
</dbReference>
<dbReference type="FunFam" id="3.30.730.10:FF:000001">
    <property type="entry name" value="Ethylene-responsive transcription factor 2"/>
    <property type="match status" value="1"/>
</dbReference>
<dbReference type="GO" id="GO:0005634">
    <property type="term" value="C:nucleus"/>
    <property type="evidence" value="ECO:0007669"/>
    <property type="project" value="UniProtKB-SubCell"/>
</dbReference>
<dbReference type="GO" id="GO:0006952">
    <property type="term" value="P:defense response"/>
    <property type="evidence" value="ECO:0007669"/>
    <property type="project" value="UniProtKB-KW"/>
</dbReference>
<keyword evidence="4" id="KW-0805">Transcription regulation</keyword>
<dbReference type="GO" id="GO:0003700">
    <property type="term" value="F:DNA-binding transcription factor activity"/>
    <property type="evidence" value="ECO:0007669"/>
    <property type="project" value="InterPro"/>
</dbReference>
<keyword evidence="3" id="KW-0611">Plant defense</keyword>
<dbReference type="Proteomes" id="UP001408789">
    <property type="component" value="Unassembled WGS sequence"/>
</dbReference>
<dbReference type="SUPFAM" id="SSF54171">
    <property type="entry name" value="DNA-binding domain"/>
    <property type="match status" value="1"/>
</dbReference>
<keyword evidence="7" id="KW-0804">Transcription</keyword>
<keyword evidence="5" id="KW-0238">DNA-binding</keyword>
<dbReference type="InterPro" id="IPR001471">
    <property type="entry name" value="AP2/ERF_dom"/>
</dbReference>
<dbReference type="AlphaFoldDB" id="A0AAP0DG98"/>
<keyword evidence="8" id="KW-0539">Nucleus</keyword>